<dbReference type="SUPFAM" id="SSF102114">
    <property type="entry name" value="Radical SAM enzymes"/>
    <property type="match status" value="1"/>
</dbReference>
<protein>
    <submittedName>
        <fullName evidence="1">Uncharacterized protein</fullName>
    </submittedName>
</protein>
<gene>
    <name evidence="1" type="ORF">S12H4_05975</name>
</gene>
<accession>X1RIF0</accession>
<organism evidence="1">
    <name type="scientific">marine sediment metagenome</name>
    <dbReference type="NCBI Taxonomy" id="412755"/>
    <lineage>
        <taxon>unclassified sequences</taxon>
        <taxon>metagenomes</taxon>
        <taxon>ecological metagenomes</taxon>
    </lineage>
</organism>
<dbReference type="EMBL" id="BARW01002043">
    <property type="protein sequence ID" value="GAI66756.1"/>
    <property type="molecule type" value="Genomic_DNA"/>
</dbReference>
<dbReference type="AlphaFoldDB" id="X1RIF0"/>
<evidence type="ECO:0000313" key="1">
    <source>
        <dbReference type="EMBL" id="GAI66756.1"/>
    </source>
</evidence>
<proteinExistence type="predicted"/>
<name>X1RIF0_9ZZZZ</name>
<dbReference type="InterPro" id="IPR058240">
    <property type="entry name" value="rSAM_sf"/>
</dbReference>
<reference evidence="1" key="1">
    <citation type="journal article" date="2014" name="Front. Microbiol.">
        <title>High frequency of phylogenetically diverse reductive dehalogenase-homologous genes in deep subseafloor sedimentary metagenomes.</title>
        <authorList>
            <person name="Kawai M."/>
            <person name="Futagami T."/>
            <person name="Toyoda A."/>
            <person name="Takaki Y."/>
            <person name="Nishi S."/>
            <person name="Hori S."/>
            <person name="Arai W."/>
            <person name="Tsubouchi T."/>
            <person name="Morono Y."/>
            <person name="Uchiyama I."/>
            <person name="Ito T."/>
            <person name="Fujiyama A."/>
            <person name="Inagaki F."/>
            <person name="Takami H."/>
        </authorList>
    </citation>
    <scope>NUCLEOTIDE SEQUENCE</scope>
    <source>
        <strain evidence="1">Expedition CK06-06</strain>
    </source>
</reference>
<comment type="caution">
    <text evidence="1">The sequence shown here is derived from an EMBL/GenBank/DDBJ whole genome shotgun (WGS) entry which is preliminary data.</text>
</comment>
<sequence>MCAIFVYFKSSQIGAYLLIGIPGQNIQEIIDSIHFVIDCGAHPRMAKFSTIPGTKVWDEAKSYFNLEGEVDPLFHNDALLPYLSPDITIKAYQQVKAIVKI</sequence>